<accession>A0A9D1GHC2</accession>
<evidence type="ECO:0000259" key="2">
    <source>
        <dbReference type="SMART" id="SM00382"/>
    </source>
</evidence>
<reference evidence="3" key="2">
    <citation type="journal article" date="2021" name="PeerJ">
        <title>Extensive microbial diversity within the chicken gut microbiome revealed by metagenomics and culture.</title>
        <authorList>
            <person name="Gilroy R."/>
            <person name="Ravi A."/>
            <person name="Getino M."/>
            <person name="Pursley I."/>
            <person name="Horton D.L."/>
            <person name="Alikhan N.F."/>
            <person name="Baker D."/>
            <person name="Gharbi K."/>
            <person name="Hall N."/>
            <person name="Watson M."/>
            <person name="Adriaenssens E.M."/>
            <person name="Foster-Nyarko E."/>
            <person name="Jarju S."/>
            <person name="Secka A."/>
            <person name="Antonio M."/>
            <person name="Oren A."/>
            <person name="Chaudhuri R.R."/>
            <person name="La Ragione R."/>
            <person name="Hildebrand F."/>
            <person name="Pallen M.J."/>
        </authorList>
    </citation>
    <scope>NUCLEOTIDE SEQUENCE</scope>
    <source>
        <strain evidence="3">CHK123-3438</strain>
    </source>
</reference>
<dbReference type="InterPro" id="IPR027417">
    <property type="entry name" value="P-loop_NTPase"/>
</dbReference>
<protein>
    <submittedName>
        <fullName evidence="3">ATP-binding protein</fullName>
    </submittedName>
</protein>
<dbReference type="GO" id="GO:0006260">
    <property type="term" value="P:DNA replication"/>
    <property type="evidence" value="ECO:0007669"/>
    <property type="project" value="TreeGrafter"/>
</dbReference>
<dbReference type="SUPFAM" id="SSF52540">
    <property type="entry name" value="P-loop containing nucleoside triphosphate hydrolases"/>
    <property type="match status" value="1"/>
</dbReference>
<dbReference type="CDD" id="cd00009">
    <property type="entry name" value="AAA"/>
    <property type="match status" value="1"/>
</dbReference>
<dbReference type="InterPro" id="IPR002611">
    <property type="entry name" value="IstB_ATP-bd"/>
</dbReference>
<evidence type="ECO:0000313" key="4">
    <source>
        <dbReference type="Proteomes" id="UP000886860"/>
    </source>
</evidence>
<name>A0A9D1GHC2_9FIRM</name>
<dbReference type="Gene3D" id="3.40.50.300">
    <property type="entry name" value="P-loop containing nucleotide triphosphate hydrolases"/>
    <property type="match status" value="1"/>
</dbReference>
<feature type="domain" description="AAA+ ATPase" evidence="2">
    <location>
        <begin position="183"/>
        <end position="305"/>
    </location>
</feature>
<dbReference type="NCBIfam" id="NF005304">
    <property type="entry name" value="PRK06835.1"/>
    <property type="match status" value="1"/>
</dbReference>
<keyword evidence="1" id="KW-0175">Coiled coil</keyword>
<keyword evidence="3" id="KW-0547">Nucleotide-binding</keyword>
<organism evidence="3 4">
    <name type="scientific">Candidatus Caccovicinus merdipullorum</name>
    <dbReference type="NCBI Taxonomy" id="2840724"/>
    <lineage>
        <taxon>Bacteria</taxon>
        <taxon>Bacillati</taxon>
        <taxon>Bacillota</taxon>
        <taxon>Clostridia</taxon>
        <taxon>Eubacteriales</taxon>
        <taxon>Candidatus Caccovicinus</taxon>
    </lineage>
</organism>
<keyword evidence="3" id="KW-0067">ATP-binding</keyword>
<feature type="coiled-coil region" evidence="1">
    <location>
        <begin position="52"/>
        <end position="86"/>
    </location>
</feature>
<gene>
    <name evidence="3" type="ORF">IAB60_03355</name>
</gene>
<dbReference type="PANTHER" id="PTHR30050:SF4">
    <property type="entry name" value="ATP-BINDING PROTEIN RV3427C IN INSERTION SEQUENCE-RELATED"/>
    <property type="match status" value="1"/>
</dbReference>
<dbReference type="SMART" id="SM00382">
    <property type="entry name" value="AAA"/>
    <property type="match status" value="1"/>
</dbReference>
<proteinExistence type="predicted"/>
<evidence type="ECO:0000313" key="3">
    <source>
        <dbReference type="EMBL" id="HIT41132.1"/>
    </source>
</evidence>
<comment type="caution">
    <text evidence="3">The sequence shown here is derived from an EMBL/GenBank/DDBJ whole genome shotgun (WGS) entry which is preliminary data.</text>
</comment>
<dbReference type="InterPro" id="IPR003593">
    <property type="entry name" value="AAA+_ATPase"/>
</dbReference>
<dbReference type="PANTHER" id="PTHR30050">
    <property type="entry name" value="CHROMOSOMAL REPLICATION INITIATOR PROTEIN DNAA"/>
    <property type="match status" value="1"/>
</dbReference>
<dbReference type="GO" id="GO:0005524">
    <property type="term" value="F:ATP binding"/>
    <property type="evidence" value="ECO:0007669"/>
    <property type="project" value="UniProtKB-KW"/>
</dbReference>
<dbReference type="Pfam" id="PF01695">
    <property type="entry name" value="IstB_IS21"/>
    <property type="match status" value="1"/>
</dbReference>
<dbReference type="EMBL" id="DVKS01000055">
    <property type="protein sequence ID" value="HIT41132.1"/>
    <property type="molecule type" value="Genomic_DNA"/>
</dbReference>
<dbReference type="Proteomes" id="UP000886860">
    <property type="component" value="Unassembled WGS sequence"/>
</dbReference>
<reference evidence="3" key="1">
    <citation type="submission" date="2020-10" db="EMBL/GenBank/DDBJ databases">
        <authorList>
            <person name="Gilroy R."/>
        </authorList>
    </citation>
    <scope>NUCLEOTIDE SEQUENCE</scope>
    <source>
        <strain evidence="3">CHK123-3438</strain>
    </source>
</reference>
<dbReference type="AlphaFoldDB" id="A0A9D1GHC2"/>
<sequence>MALSNSQYQEIMRDYQAQQLKNKHEQDARVSEIYEILPAVKELDQAVSSRAVQRAKELLNGDQKALERLREEIRDLREQKTILLASRGYPADYMEMKYRCPDCRDTGYTEDGKKCHCFRRAQIRLLYAQSNMEAVLKRENFDTFSFRYFDDTRIEPAVGTTVARYMKKVYGWCRDFVDRFDEKGGNLLFTGTTGRGKTFLTNCIAKALLDSYHSVIYLSAHDLFEVFSRNRFDYQTEEEMKDMYQFILECDLLIIDDLGTELNNSFTSSQLFFCMNQRLLNSRSTIISTNLSLDRLRDEYTDRVTSRIMSHYTVIPLYGEDIRLKL</sequence>
<evidence type="ECO:0000256" key="1">
    <source>
        <dbReference type="SAM" id="Coils"/>
    </source>
</evidence>